<dbReference type="InterPro" id="IPR029058">
    <property type="entry name" value="AB_hydrolase_fold"/>
</dbReference>
<keyword evidence="1 3" id="KW-0378">Hydrolase</keyword>
<dbReference type="GO" id="GO:0016787">
    <property type="term" value="F:hydrolase activity"/>
    <property type="evidence" value="ECO:0007669"/>
    <property type="project" value="UniProtKB-KW"/>
</dbReference>
<evidence type="ECO:0000256" key="1">
    <source>
        <dbReference type="ARBA" id="ARBA00022801"/>
    </source>
</evidence>
<dbReference type="Pfam" id="PF00561">
    <property type="entry name" value="Abhydrolase_1"/>
    <property type="match status" value="1"/>
</dbReference>
<dbReference type="Gene3D" id="3.40.50.1820">
    <property type="entry name" value="alpha/beta hydrolase"/>
    <property type="match status" value="1"/>
</dbReference>
<dbReference type="PANTHER" id="PTHR43329">
    <property type="entry name" value="EPOXIDE HYDROLASE"/>
    <property type="match status" value="1"/>
</dbReference>
<comment type="caution">
    <text evidence="3">The sequence shown here is derived from an EMBL/GenBank/DDBJ whole genome shotgun (WGS) entry which is preliminary data.</text>
</comment>
<dbReference type="PRINTS" id="PR00111">
    <property type="entry name" value="ABHYDROLASE"/>
</dbReference>
<dbReference type="InterPro" id="IPR000073">
    <property type="entry name" value="AB_hydrolase_1"/>
</dbReference>
<dbReference type="InterPro" id="IPR000639">
    <property type="entry name" value="Epox_hydrolase-like"/>
</dbReference>
<dbReference type="RefSeq" id="WP_378977166.1">
    <property type="nucleotide sequence ID" value="NZ_JBHTBJ010000056.1"/>
</dbReference>
<evidence type="ECO:0000259" key="2">
    <source>
        <dbReference type="Pfam" id="PF00561"/>
    </source>
</evidence>
<dbReference type="Proteomes" id="UP001596548">
    <property type="component" value="Unassembled WGS sequence"/>
</dbReference>
<dbReference type="SUPFAM" id="SSF53474">
    <property type="entry name" value="alpha/beta-Hydrolases"/>
    <property type="match status" value="1"/>
</dbReference>
<dbReference type="EMBL" id="JBHTBJ010000056">
    <property type="protein sequence ID" value="MFC7279646.1"/>
    <property type="molecule type" value="Genomic_DNA"/>
</dbReference>
<protein>
    <submittedName>
        <fullName evidence="3">Alpha/beta fold hydrolase</fullName>
    </submittedName>
</protein>
<feature type="domain" description="AB hydrolase-1" evidence="2">
    <location>
        <begin position="46"/>
        <end position="155"/>
    </location>
</feature>
<organism evidence="3 4">
    <name type="scientific">Paractinoplanes rhizophilus</name>
    <dbReference type="NCBI Taxonomy" id="1416877"/>
    <lineage>
        <taxon>Bacteria</taxon>
        <taxon>Bacillati</taxon>
        <taxon>Actinomycetota</taxon>
        <taxon>Actinomycetes</taxon>
        <taxon>Micromonosporales</taxon>
        <taxon>Micromonosporaceae</taxon>
        <taxon>Paractinoplanes</taxon>
    </lineage>
</organism>
<evidence type="ECO:0000313" key="4">
    <source>
        <dbReference type="Proteomes" id="UP001596548"/>
    </source>
</evidence>
<reference evidence="4" key="1">
    <citation type="journal article" date="2019" name="Int. J. Syst. Evol. Microbiol.">
        <title>The Global Catalogue of Microorganisms (GCM) 10K type strain sequencing project: providing services to taxonomists for standard genome sequencing and annotation.</title>
        <authorList>
            <consortium name="The Broad Institute Genomics Platform"/>
            <consortium name="The Broad Institute Genome Sequencing Center for Infectious Disease"/>
            <person name="Wu L."/>
            <person name="Ma J."/>
        </authorList>
    </citation>
    <scope>NUCLEOTIDE SEQUENCE [LARGE SCALE GENOMIC DNA]</scope>
    <source>
        <strain evidence="4">XZYJT-10</strain>
    </source>
</reference>
<gene>
    <name evidence="3" type="ORF">ACFQS1_37275</name>
</gene>
<keyword evidence="4" id="KW-1185">Reference proteome</keyword>
<name>A0ABW2I426_9ACTN</name>
<dbReference type="PRINTS" id="PR00412">
    <property type="entry name" value="EPOXHYDRLASE"/>
</dbReference>
<accession>A0ABW2I426</accession>
<evidence type="ECO:0000313" key="3">
    <source>
        <dbReference type="EMBL" id="MFC7279646.1"/>
    </source>
</evidence>
<proteinExistence type="predicted"/>
<sequence length="317" mass="33849">MKVDTLAVYQRRSMTHPATLPDIAHHRADVNGTTLHYVSAGTSGSPILLVHGFPESWWAFHKLIPLLAATHRVYAVDLRGFGDSDNAPGTYDSTTSAADLHQLIAHLDVGPVHLTGQDVSGATVFRLATTHPENVRSLTAIETGLPGFGWESLADVAHGGAWHIGVLAAPGIPEMLLTGRERAFIGQYAFPTMTAVPQAITDTDIDEFVRGYARANGWRGAAGLFRSMLREGPEIRNLATSPGLNVPVLAVGARGGPFTAATMSQAASTTIDSVQLDGVGHYVAMEAPKELSEAILSFVDSIDKDHPTRKPTENQYA</sequence>